<dbReference type="EMBL" id="GBRH01250439">
    <property type="protein sequence ID" value="JAD47456.1"/>
    <property type="molecule type" value="Transcribed_RNA"/>
</dbReference>
<accession>A0A0A9A8P8</accession>
<evidence type="ECO:0000313" key="1">
    <source>
        <dbReference type="EMBL" id="JAD47456.1"/>
    </source>
</evidence>
<sequence>MHGPHPEKTRHSAMFPARLIFQTAGIMFSRTRNAFKLLVHNLY</sequence>
<reference evidence="1" key="2">
    <citation type="journal article" date="2015" name="Data Brief">
        <title>Shoot transcriptome of the giant reed, Arundo donax.</title>
        <authorList>
            <person name="Barrero R.A."/>
            <person name="Guerrero F.D."/>
            <person name="Moolhuijzen P."/>
            <person name="Goolsby J.A."/>
            <person name="Tidwell J."/>
            <person name="Bellgard S.E."/>
            <person name="Bellgard M.I."/>
        </authorList>
    </citation>
    <scope>NUCLEOTIDE SEQUENCE</scope>
    <source>
        <tissue evidence="1">Shoot tissue taken approximately 20 cm above the soil surface</tissue>
    </source>
</reference>
<reference evidence="1" key="1">
    <citation type="submission" date="2014-09" db="EMBL/GenBank/DDBJ databases">
        <authorList>
            <person name="Magalhaes I.L.F."/>
            <person name="Oliveira U."/>
            <person name="Santos F.R."/>
            <person name="Vidigal T.H.D.A."/>
            <person name="Brescovit A.D."/>
            <person name="Santos A.J."/>
        </authorList>
    </citation>
    <scope>NUCLEOTIDE SEQUENCE</scope>
    <source>
        <tissue evidence="1">Shoot tissue taken approximately 20 cm above the soil surface</tissue>
    </source>
</reference>
<protein>
    <submittedName>
        <fullName evidence="1">Uncharacterized protein</fullName>
    </submittedName>
</protein>
<organism evidence="1">
    <name type="scientific">Arundo donax</name>
    <name type="common">Giant reed</name>
    <name type="synonym">Donax arundinaceus</name>
    <dbReference type="NCBI Taxonomy" id="35708"/>
    <lineage>
        <taxon>Eukaryota</taxon>
        <taxon>Viridiplantae</taxon>
        <taxon>Streptophyta</taxon>
        <taxon>Embryophyta</taxon>
        <taxon>Tracheophyta</taxon>
        <taxon>Spermatophyta</taxon>
        <taxon>Magnoliopsida</taxon>
        <taxon>Liliopsida</taxon>
        <taxon>Poales</taxon>
        <taxon>Poaceae</taxon>
        <taxon>PACMAD clade</taxon>
        <taxon>Arundinoideae</taxon>
        <taxon>Arundineae</taxon>
        <taxon>Arundo</taxon>
    </lineage>
</organism>
<proteinExistence type="predicted"/>
<name>A0A0A9A8P8_ARUDO</name>
<dbReference type="AlphaFoldDB" id="A0A0A9A8P8"/>